<accession>A0A383ULR0</accession>
<dbReference type="PANTHER" id="PTHR28015:SF1">
    <property type="entry name" value="ATP SYNTHASE ASSEMBLY FACTOR FMC1, MITOCHONDRIAL"/>
    <property type="match status" value="1"/>
</dbReference>
<dbReference type="InterPro" id="IPR039196">
    <property type="entry name" value="Fmc1"/>
</dbReference>
<dbReference type="PANTHER" id="PTHR28015">
    <property type="entry name" value="ATP SYNTHASE ASSEMBLY FACTOR FMC1, MITOCHONDRIAL"/>
    <property type="match status" value="1"/>
</dbReference>
<evidence type="ECO:0000313" key="2">
    <source>
        <dbReference type="Proteomes" id="UP000275772"/>
    </source>
</evidence>
<dbReference type="EMBL" id="UNSH01000028">
    <property type="protein sequence ID" value="SZF00807.1"/>
    <property type="molecule type" value="Genomic_DNA"/>
</dbReference>
<reference evidence="1 2" key="1">
    <citation type="submission" date="2017-11" db="EMBL/GenBank/DDBJ databases">
        <authorList>
            <person name="Kracher B."/>
        </authorList>
    </citation>
    <scope>NUCLEOTIDE SEQUENCE [LARGE SCALE GENOMIC DNA]</scope>
    <source>
        <strain evidence="1 2">RACE1</strain>
    </source>
</reference>
<dbReference type="GO" id="GO:0005759">
    <property type="term" value="C:mitochondrial matrix"/>
    <property type="evidence" value="ECO:0007669"/>
    <property type="project" value="TreeGrafter"/>
</dbReference>
<proteinExistence type="predicted"/>
<gene>
    <name evidence="1" type="ORF">BLGHR1_11556</name>
</gene>
<dbReference type="GO" id="GO:0033615">
    <property type="term" value="P:mitochondrial proton-transporting ATP synthase complex assembly"/>
    <property type="evidence" value="ECO:0007669"/>
    <property type="project" value="InterPro"/>
</dbReference>
<name>A0A383ULR0_BLUHO</name>
<dbReference type="VEuPathDB" id="FungiDB:BLGHR1_11556"/>
<evidence type="ECO:0000313" key="1">
    <source>
        <dbReference type="EMBL" id="SZF00807.1"/>
    </source>
</evidence>
<dbReference type="Proteomes" id="UP000275772">
    <property type="component" value="Unassembled WGS sequence"/>
</dbReference>
<dbReference type="Pfam" id="PF13233">
    <property type="entry name" value="Complex1_LYR_2"/>
    <property type="match status" value="1"/>
</dbReference>
<dbReference type="AlphaFoldDB" id="A0A383ULR0"/>
<protein>
    <submittedName>
        <fullName evidence="1">Uncharacterized protein</fullName>
    </submittedName>
</protein>
<sequence length="111" mass="12727">MTSPTHIRAVYRCLLRELPYRRLADLAKSPLHARLRHAMLSERHTSIQLAEQALQYARAQRLYVTLVERYNPGMAMDQGEKIRLTARRVGMQLPVEFDPAAEESGNGDVPR</sequence>
<organism evidence="1 2">
    <name type="scientific">Blumeria hordei</name>
    <name type="common">Barley powdery mildew</name>
    <name type="synonym">Blumeria graminis f. sp. hordei</name>
    <dbReference type="NCBI Taxonomy" id="2867405"/>
    <lineage>
        <taxon>Eukaryota</taxon>
        <taxon>Fungi</taxon>
        <taxon>Dikarya</taxon>
        <taxon>Ascomycota</taxon>
        <taxon>Pezizomycotina</taxon>
        <taxon>Leotiomycetes</taxon>
        <taxon>Erysiphales</taxon>
        <taxon>Erysiphaceae</taxon>
        <taxon>Blumeria</taxon>
    </lineage>
</organism>